<dbReference type="Gene3D" id="3.90.180.10">
    <property type="entry name" value="Medium-chain alcohol dehydrogenases, catalytic domain"/>
    <property type="match status" value="1"/>
</dbReference>
<keyword evidence="2 5" id="KW-0479">Metal-binding</keyword>
<keyword evidence="8" id="KW-1185">Reference proteome</keyword>
<dbReference type="PANTHER" id="PTHR43401">
    <property type="entry name" value="L-THREONINE 3-DEHYDROGENASE"/>
    <property type="match status" value="1"/>
</dbReference>
<dbReference type="Pfam" id="PF08240">
    <property type="entry name" value="ADH_N"/>
    <property type="match status" value="1"/>
</dbReference>
<dbReference type="SUPFAM" id="SSF50129">
    <property type="entry name" value="GroES-like"/>
    <property type="match status" value="1"/>
</dbReference>
<proteinExistence type="inferred from homology"/>
<keyword evidence="3 5" id="KW-0862">Zinc</keyword>
<evidence type="ECO:0000256" key="2">
    <source>
        <dbReference type="ARBA" id="ARBA00022723"/>
    </source>
</evidence>
<evidence type="ECO:0000313" key="8">
    <source>
        <dbReference type="Proteomes" id="UP000033558"/>
    </source>
</evidence>
<comment type="caution">
    <text evidence="7">The sequence shown here is derived from an EMBL/GenBank/DDBJ whole genome shotgun (WGS) entry which is preliminary data.</text>
</comment>
<comment type="cofactor">
    <cofactor evidence="1 5">
        <name>Zn(2+)</name>
        <dbReference type="ChEBI" id="CHEBI:29105"/>
    </cofactor>
</comment>
<dbReference type="PATRIC" id="fig|1218492.5.peg.1623"/>
<name>A0A0F4LQ51_9LACO</name>
<dbReference type="AlphaFoldDB" id="A0A0F4LQ51"/>
<protein>
    <submittedName>
        <fullName evidence="7">Putative Zinc-binding alcohol dehydrogenase</fullName>
    </submittedName>
</protein>
<evidence type="ECO:0000313" key="7">
    <source>
        <dbReference type="EMBL" id="KJY60443.1"/>
    </source>
</evidence>
<dbReference type="EMBL" id="JXJQ01000011">
    <property type="protein sequence ID" value="KJY60443.1"/>
    <property type="molecule type" value="Genomic_DNA"/>
</dbReference>
<dbReference type="InterPro" id="IPR036291">
    <property type="entry name" value="NAD(P)-bd_dom_sf"/>
</dbReference>
<dbReference type="PROSITE" id="PS00059">
    <property type="entry name" value="ADH_ZINC"/>
    <property type="match status" value="1"/>
</dbReference>
<reference evidence="7 8" key="1">
    <citation type="submission" date="2015-01" db="EMBL/GenBank/DDBJ databases">
        <title>Comparative genomics of the lactic acid bacteria isolated from the honey bee gut.</title>
        <authorList>
            <person name="Ellegaard K.M."/>
            <person name="Tamarit D."/>
            <person name="Javelind E."/>
            <person name="Olofsson T."/>
            <person name="Andersson S.G."/>
            <person name="Vasquez A."/>
        </authorList>
    </citation>
    <scope>NUCLEOTIDE SEQUENCE [LARGE SCALE GENOMIC DNA]</scope>
    <source>
        <strain evidence="7 8">Bin4</strain>
    </source>
</reference>
<evidence type="ECO:0000256" key="3">
    <source>
        <dbReference type="ARBA" id="ARBA00022833"/>
    </source>
</evidence>
<comment type="similarity">
    <text evidence="5">Belongs to the zinc-containing alcohol dehydrogenase family.</text>
</comment>
<evidence type="ECO:0000256" key="5">
    <source>
        <dbReference type="RuleBase" id="RU361277"/>
    </source>
</evidence>
<evidence type="ECO:0000259" key="6">
    <source>
        <dbReference type="SMART" id="SM00829"/>
    </source>
</evidence>
<dbReference type="CDD" id="cd08236">
    <property type="entry name" value="sugar_DH"/>
    <property type="match status" value="1"/>
</dbReference>
<dbReference type="STRING" id="1218492.JG30_15670"/>
<dbReference type="PANTHER" id="PTHR43401:SF2">
    <property type="entry name" value="L-THREONINE 3-DEHYDROGENASE"/>
    <property type="match status" value="1"/>
</dbReference>
<keyword evidence="4" id="KW-0560">Oxidoreductase</keyword>
<dbReference type="FunFam" id="3.40.50.720:FF:000003">
    <property type="entry name" value="S-(hydroxymethyl)glutathione dehydrogenase"/>
    <property type="match status" value="1"/>
</dbReference>
<feature type="domain" description="Enoyl reductase (ER)" evidence="6">
    <location>
        <begin position="8"/>
        <end position="349"/>
    </location>
</feature>
<accession>A0A0F4LQ51</accession>
<dbReference type="SUPFAM" id="SSF51735">
    <property type="entry name" value="NAD(P)-binding Rossmann-fold domains"/>
    <property type="match status" value="1"/>
</dbReference>
<dbReference type="InterPro" id="IPR013154">
    <property type="entry name" value="ADH-like_N"/>
</dbReference>
<gene>
    <name evidence="7" type="ORF">JG30_15670</name>
</gene>
<dbReference type="InterPro" id="IPR002328">
    <property type="entry name" value="ADH_Zn_CS"/>
</dbReference>
<dbReference type="InterPro" id="IPR020843">
    <property type="entry name" value="ER"/>
</dbReference>
<organism evidence="7 8">
    <name type="scientific">Bombilactobacillus mellifer</name>
    <dbReference type="NCBI Taxonomy" id="1218492"/>
    <lineage>
        <taxon>Bacteria</taxon>
        <taxon>Bacillati</taxon>
        <taxon>Bacillota</taxon>
        <taxon>Bacilli</taxon>
        <taxon>Lactobacillales</taxon>
        <taxon>Lactobacillaceae</taxon>
        <taxon>Bombilactobacillus</taxon>
    </lineage>
</organism>
<dbReference type="HOGENOM" id="CLU_026673_11_0_9"/>
<dbReference type="InterPro" id="IPR050129">
    <property type="entry name" value="Zn_alcohol_dh"/>
</dbReference>
<dbReference type="Proteomes" id="UP000033558">
    <property type="component" value="Unassembled WGS sequence"/>
</dbReference>
<dbReference type="OrthoDB" id="9770238at2"/>
<dbReference type="InterPro" id="IPR013149">
    <property type="entry name" value="ADH-like_C"/>
</dbReference>
<dbReference type="Gene3D" id="3.40.50.720">
    <property type="entry name" value="NAD(P)-binding Rossmann-like Domain"/>
    <property type="match status" value="1"/>
</dbReference>
<dbReference type="Pfam" id="PF00107">
    <property type="entry name" value="ADH_zinc_N"/>
    <property type="match status" value="1"/>
</dbReference>
<dbReference type="GO" id="GO:0016491">
    <property type="term" value="F:oxidoreductase activity"/>
    <property type="evidence" value="ECO:0007669"/>
    <property type="project" value="UniProtKB-KW"/>
</dbReference>
<dbReference type="GO" id="GO:0008270">
    <property type="term" value="F:zinc ion binding"/>
    <property type="evidence" value="ECO:0007669"/>
    <property type="project" value="InterPro"/>
</dbReference>
<dbReference type="InterPro" id="IPR011032">
    <property type="entry name" value="GroES-like_sf"/>
</dbReference>
<sequence>MNSEMKAAVLETAGHMVVKNVPVPEISDDDFLIKVAYSGVCGSDLPRSQKEGGARLYPLILGHEFSGTVAKMGANIKGFNVGDHVAIAPLIPNPESIYTKMGLYGLSDNYNLIGTGSNGGFAEYVKVPKGHVLHLPDNISLKNAAGIEPATVSAYGLMRGNIQAGDVVAIFGCGSIGQFAIQCAKLYGAKTVIAVDIFDDKLELAKTLGADYTVNSKSDNAVAKIMEFTQYGVDLAVDCAGNKITETQALECTRKDGNVVFVGISNDELPLSAEVVEKHIMRGGLNIHGSWMSYSMPYPGRAWDVVINGMSQKELNFEAMISHVITLDDLASYLEQMYNRKLEFNKVVVKVDESLKD</sequence>
<evidence type="ECO:0000256" key="1">
    <source>
        <dbReference type="ARBA" id="ARBA00001947"/>
    </source>
</evidence>
<dbReference type="SMART" id="SM00829">
    <property type="entry name" value="PKS_ER"/>
    <property type="match status" value="1"/>
</dbReference>
<evidence type="ECO:0000256" key="4">
    <source>
        <dbReference type="ARBA" id="ARBA00023002"/>
    </source>
</evidence>